<feature type="transmembrane region" description="Helical" evidence="2">
    <location>
        <begin position="1038"/>
        <end position="1063"/>
    </location>
</feature>
<sequence>MDTDDAEASGGEATKKPRDPEVYKTRRSTTKRLFTRTVNSVEQKIISEASRDTMTLLKENIQELMNQCLYHHSRYLSAIAPTGDSLNTEEQWAIRTDTAAHDAFKLIDDYLNTIQSDETPNGGRVELQGEINRQRALESSLEITNPKDTSGPDDNSMSFDNRPETIFPDPPPQPLNRSTPFDNPPGATLPNPPPRSADYSGSSGFNWLSTMLPRIEITLFNGDPRLWRSFSRSSKELVHEVLPSDAQRIVALKNMLTPDVRLRFETMLRNPNSYKRVLNELHSRYGDPYLIERAYLHSLQRIRNCRDGDGHALRDLATQIHDVTSGLQDENASDIFSGPALERRPAVMTLMDLDRWLQERINSDIWNTPIHKRSTGEREKQTRNHQETRAGPTSRREYPTVLFAAKRQLPRDTTAREGPSSKPSGNCQFCKQQRHPLYECSVFIAATPDARIRMVMTEGNCFRCLGRKHLSSQCRKTITCSIQNCNRKHHPLLHGAELPKGLAQIQPRDAALPLTGANALCLATNTSKKRGPDIILPIVSLVIRAEINSKRILALLDSGSQVTLVRADVVNELGLTGEIEKIRLSTFHGRDPDLIATNICFTLESEDGDWTCAVANALAVPHLNLTRSNVDWQVEKAIWDQLADLDLPQMDDRPILMLLGMDVTEAHLPVEVRRPKTDTKGPYAMRTVLGWTVFGSRPSYLVVNDSTRESHTSCNAVALDSLLKSLFEVDTRALPAKEDGKFVCRSDKRAMKLLETTTKDLGGRYEVGLLWATDNFSIPNNRPLALQRPFANEQRFARDPAYAVRYSKIINEYIDLGYARPLHPTELAGPEGKTNYLVHFGVTNPNKPDKLRVVFNAALQFKGNSLNVLLLPRPDFLTSLIGVLLRFRVSAIGVSADIEKMFLQVKVPEADQSAQRFLWRTPNSKEAPSTYQMCVHIVKKFYVDNYLDSFDREEDAMEWSHRMISMLKSKGFRLNQWLSSSRTVLTSIPATERAHSSLDIDLDRLPIERTLGMFWDCELDEFQFNFKPPPQVKTKREMFAAAASIFGPLGCICLVIISVKILMQEI</sequence>
<comment type="caution">
    <text evidence="3">The sequence shown here is derived from an EMBL/GenBank/DDBJ whole genome shotgun (WGS) entry which is preliminary data.</text>
</comment>
<name>A0A164Z251_9CRUS</name>
<dbReference type="PROSITE" id="PS00141">
    <property type="entry name" value="ASP_PROTEASE"/>
    <property type="match status" value="1"/>
</dbReference>
<keyword evidence="2" id="KW-1133">Transmembrane helix</keyword>
<dbReference type="EMBL" id="LRGB01000820">
    <property type="protein sequence ID" value="KZS15859.1"/>
    <property type="molecule type" value="Genomic_DNA"/>
</dbReference>
<dbReference type="Proteomes" id="UP000076858">
    <property type="component" value="Unassembled WGS sequence"/>
</dbReference>
<dbReference type="GO" id="GO:0071897">
    <property type="term" value="P:DNA biosynthetic process"/>
    <property type="evidence" value="ECO:0007669"/>
    <property type="project" value="UniProtKB-ARBA"/>
</dbReference>
<reference evidence="3 4" key="1">
    <citation type="submission" date="2016-03" db="EMBL/GenBank/DDBJ databases">
        <title>EvidentialGene: Evidence-directed Construction of Genes on Genomes.</title>
        <authorList>
            <person name="Gilbert D.G."/>
            <person name="Choi J.-H."/>
            <person name="Mockaitis K."/>
            <person name="Colbourne J."/>
            <person name="Pfrender M."/>
        </authorList>
    </citation>
    <scope>NUCLEOTIDE SEQUENCE [LARGE SCALE GENOMIC DNA]</scope>
    <source>
        <strain evidence="3 4">Xinb3</strain>
        <tissue evidence="3">Complete organism</tissue>
    </source>
</reference>
<dbReference type="AlphaFoldDB" id="A0A164Z251"/>
<accession>A0A164Z251</accession>
<evidence type="ECO:0000256" key="1">
    <source>
        <dbReference type="SAM" id="MobiDB-lite"/>
    </source>
</evidence>
<dbReference type="Pfam" id="PF03564">
    <property type="entry name" value="DUF1759"/>
    <property type="match status" value="1"/>
</dbReference>
<dbReference type="PANTHER" id="PTHR47331:SF5">
    <property type="entry name" value="RIBONUCLEASE H"/>
    <property type="match status" value="1"/>
</dbReference>
<feature type="compositionally biased region" description="Polar residues" evidence="1">
    <location>
        <begin position="141"/>
        <end position="159"/>
    </location>
</feature>
<dbReference type="GO" id="GO:0006508">
    <property type="term" value="P:proteolysis"/>
    <property type="evidence" value="ECO:0007669"/>
    <property type="project" value="InterPro"/>
</dbReference>
<evidence type="ECO:0000256" key="2">
    <source>
        <dbReference type="SAM" id="Phobius"/>
    </source>
</evidence>
<organism evidence="3 4">
    <name type="scientific">Daphnia magna</name>
    <dbReference type="NCBI Taxonomy" id="35525"/>
    <lineage>
        <taxon>Eukaryota</taxon>
        <taxon>Metazoa</taxon>
        <taxon>Ecdysozoa</taxon>
        <taxon>Arthropoda</taxon>
        <taxon>Crustacea</taxon>
        <taxon>Branchiopoda</taxon>
        <taxon>Diplostraca</taxon>
        <taxon>Cladocera</taxon>
        <taxon>Anomopoda</taxon>
        <taxon>Daphniidae</taxon>
        <taxon>Daphnia</taxon>
    </lineage>
</organism>
<feature type="region of interest" description="Disordered" evidence="1">
    <location>
        <begin position="369"/>
        <end position="397"/>
    </location>
</feature>
<keyword evidence="2" id="KW-0472">Membrane</keyword>
<evidence type="ECO:0008006" key="5">
    <source>
        <dbReference type="Google" id="ProtNLM"/>
    </source>
</evidence>
<feature type="region of interest" description="Disordered" evidence="1">
    <location>
        <begin position="407"/>
        <end position="426"/>
    </location>
</feature>
<feature type="compositionally biased region" description="Basic and acidic residues" evidence="1">
    <location>
        <begin position="374"/>
        <end position="397"/>
    </location>
</feature>
<keyword evidence="4" id="KW-1185">Reference proteome</keyword>
<evidence type="ECO:0000313" key="3">
    <source>
        <dbReference type="EMBL" id="KZS15859.1"/>
    </source>
</evidence>
<feature type="region of interest" description="Disordered" evidence="1">
    <location>
        <begin position="1"/>
        <end position="27"/>
    </location>
</feature>
<dbReference type="SUPFAM" id="SSF56672">
    <property type="entry name" value="DNA/RNA polymerases"/>
    <property type="match status" value="1"/>
</dbReference>
<keyword evidence="2" id="KW-0812">Transmembrane</keyword>
<dbReference type="GO" id="GO:0004190">
    <property type="term" value="F:aspartic-type endopeptidase activity"/>
    <property type="evidence" value="ECO:0007669"/>
    <property type="project" value="InterPro"/>
</dbReference>
<dbReference type="OrthoDB" id="10055784at2759"/>
<dbReference type="InterPro" id="IPR021109">
    <property type="entry name" value="Peptidase_aspartic_dom_sf"/>
</dbReference>
<dbReference type="Gene3D" id="2.40.70.10">
    <property type="entry name" value="Acid Proteases"/>
    <property type="match status" value="1"/>
</dbReference>
<dbReference type="InterPro" id="IPR001969">
    <property type="entry name" value="Aspartic_peptidase_AS"/>
</dbReference>
<dbReference type="PANTHER" id="PTHR47331">
    <property type="entry name" value="PHD-TYPE DOMAIN-CONTAINING PROTEIN"/>
    <property type="match status" value="1"/>
</dbReference>
<proteinExistence type="predicted"/>
<dbReference type="CDD" id="cd00303">
    <property type="entry name" value="retropepsin_like"/>
    <property type="match status" value="1"/>
</dbReference>
<dbReference type="InterPro" id="IPR043502">
    <property type="entry name" value="DNA/RNA_pol_sf"/>
</dbReference>
<dbReference type="InterPro" id="IPR005312">
    <property type="entry name" value="DUF1759"/>
</dbReference>
<gene>
    <name evidence="3" type="ORF">APZ42_018504</name>
</gene>
<feature type="region of interest" description="Disordered" evidence="1">
    <location>
        <begin position="138"/>
        <end position="200"/>
    </location>
</feature>
<dbReference type="STRING" id="35525.A0A164Z251"/>
<protein>
    <recommendedName>
        <fullName evidence="5">Peptidase A2 domain-containing protein</fullName>
    </recommendedName>
</protein>
<feature type="compositionally biased region" description="Basic and acidic residues" evidence="1">
    <location>
        <begin position="13"/>
        <end position="24"/>
    </location>
</feature>
<evidence type="ECO:0000313" key="4">
    <source>
        <dbReference type="Proteomes" id="UP000076858"/>
    </source>
</evidence>